<dbReference type="EMBL" id="JACHJC010000001">
    <property type="protein sequence ID" value="MBB5115193.1"/>
    <property type="molecule type" value="Genomic_DNA"/>
</dbReference>
<name>A0ABR6MII4_MICEC</name>
<comment type="caution">
    <text evidence="1">The sequence shown here is derived from an EMBL/GenBank/DDBJ whole genome shotgun (WGS) entry which is preliminary data.</text>
</comment>
<dbReference type="Proteomes" id="UP000618986">
    <property type="component" value="Unassembled WGS sequence"/>
</dbReference>
<dbReference type="RefSeq" id="WP_184686872.1">
    <property type="nucleotide sequence ID" value="NZ_JACHJC010000001.1"/>
</dbReference>
<gene>
    <name evidence="1" type="ORF">FHU28_005032</name>
</gene>
<proteinExistence type="predicted"/>
<evidence type="ECO:0000313" key="1">
    <source>
        <dbReference type="EMBL" id="MBB5115193.1"/>
    </source>
</evidence>
<sequence length="172" mass="19085">MIRNVHERHLPVPASAAGALIDSLAGPEDRLWPPRRWPAMRLDRPLGIGATGGHGPVRYTVQDYRPGAYVRFRFLAPAGFRGHHEFEVLPGIGDGCLLRHQLVMTAHGSARVSWPLFFRPLHDALVEDSLDTAVVSLGLARPAPRRWPARVRVLRRLARTVSHGRARGPVNS</sequence>
<accession>A0ABR6MII4</accession>
<protein>
    <recommendedName>
        <fullName evidence="3">SRPBCC family protein</fullName>
    </recommendedName>
</protein>
<evidence type="ECO:0008006" key="3">
    <source>
        <dbReference type="Google" id="ProtNLM"/>
    </source>
</evidence>
<keyword evidence="2" id="KW-1185">Reference proteome</keyword>
<dbReference type="GeneID" id="300295558"/>
<reference evidence="1 2" key="1">
    <citation type="submission" date="2020-08" db="EMBL/GenBank/DDBJ databases">
        <title>Sequencing the genomes of 1000 actinobacteria strains.</title>
        <authorList>
            <person name="Klenk H.-P."/>
        </authorList>
    </citation>
    <scope>NUCLEOTIDE SEQUENCE [LARGE SCALE GENOMIC DNA]</scope>
    <source>
        <strain evidence="1 2">DSM 43036</strain>
    </source>
</reference>
<organism evidence="1 2">
    <name type="scientific">Micromonospora echinospora</name>
    <name type="common">Micromonospora purpurea</name>
    <dbReference type="NCBI Taxonomy" id="1877"/>
    <lineage>
        <taxon>Bacteria</taxon>
        <taxon>Bacillati</taxon>
        <taxon>Actinomycetota</taxon>
        <taxon>Actinomycetes</taxon>
        <taxon>Micromonosporales</taxon>
        <taxon>Micromonosporaceae</taxon>
        <taxon>Micromonospora</taxon>
    </lineage>
</organism>
<dbReference type="SUPFAM" id="SSF55961">
    <property type="entry name" value="Bet v1-like"/>
    <property type="match status" value="1"/>
</dbReference>
<evidence type="ECO:0000313" key="2">
    <source>
        <dbReference type="Proteomes" id="UP000618986"/>
    </source>
</evidence>